<feature type="non-terminal residue" evidence="1">
    <location>
        <position position="1"/>
    </location>
</feature>
<keyword evidence="2" id="KW-1185">Reference proteome</keyword>
<dbReference type="OrthoDB" id="1323843at2759"/>
<dbReference type="Proteomes" id="UP000824120">
    <property type="component" value="Chromosome 1"/>
</dbReference>
<gene>
    <name evidence="1" type="ORF">H5410_004504</name>
</gene>
<sequence length="76" mass="8860">ILIQTFSKDISHLFNKQKTIRCYHLLLDLLFNNDNTISGQACGISMDNLDRSWMSLRRCSDKYISGVNDFLDRAFQ</sequence>
<evidence type="ECO:0000313" key="2">
    <source>
        <dbReference type="Proteomes" id="UP000824120"/>
    </source>
</evidence>
<dbReference type="AlphaFoldDB" id="A0A9J6B863"/>
<accession>A0A9J6B863</accession>
<name>A0A9J6B863_SOLCO</name>
<organism evidence="1 2">
    <name type="scientific">Solanum commersonii</name>
    <name type="common">Commerson's wild potato</name>
    <name type="synonym">Commerson's nightshade</name>
    <dbReference type="NCBI Taxonomy" id="4109"/>
    <lineage>
        <taxon>Eukaryota</taxon>
        <taxon>Viridiplantae</taxon>
        <taxon>Streptophyta</taxon>
        <taxon>Embryophyta</taxon>
        <taxon>Tracheophyta</taxon>
        <taxon>Spermatophyta</taxon>
        <taxon>Magnoliopsida</taxon>
        <taxon>eudicotyledons</taxon>
        <taxon>Gunneridae</taxon>
        <taxon>Pentapetalae</taxon>
        <taxon>asterids</taxon>
        <taxon>lamiids</taxon>
        <taxon>Solanales</taxon>
        <taxon>Solanaceae</taxon>
        <taxon>Solanoideae</taxon>
        <taxon>Solaneae</taxon>
        <taxon>Solanum</taxon>
    </lineage>
</organism>
<protein>
    <submittedName>
        <fullName evidence="1">Uncharacterized protein</fullName>
    </submittedName>
</protein>
<reference evidence="1 2" key="1">
    <citation type="submission" date="2020-09" db="EMBL/GenBank/DDBJ databases">
        <title>De no assembly of potato wild relative species, Solanum commersonii.</title>
        <authorList>
            <person name="Cho K."/>
        </authorList>
    </citation>
    <scope>NUCLEOTIDE SEQUENCE [LARGE SCALE GENOMIC DNA]</scope>
    <source>
        <strain evidence="1">LZ3.2</strain>
        <tissue evidence="1">Leaf</tissue>
    </source>
</reference>
<comment type="caution">
    <text evidence="1">The sequence shown here is derived from an EMBL/GenBank/DDBJ whole genome shotgun (WGS) entry which is preliminary data.</text>
</comment>
<dbReference type="EMBL" id="JACXVP010000001">
    <property type="protein sequence ID" value="KAG5632787.1"/>
    <property type="molecule type" value="Genomic_DNA"/>
</dbReference>
<proteinExistence type="predicted"/>
<evidence type="ECO:0000313" key="1">
    <source>
        <dbReference type="EMBL" id="KAG5632787.1"/>
    </source>
</evidence>